<feature type="domain" description="Zn(2)-C6 fungal-type" evidence="4">
    <location>
        <begin position="16"/>
        <end position="49"/>
    </location>
</feature>
<evidence type="ECO:0000256" key="1">
    <source>
        <dbReference type="ARBA" id="ARBA00022723"/>
    </source>
</evidence>
<dbReference type="InterPro" id="IPR007219">
    <property type="entry name" value="XnlR_reg_dom"/>
</dbReference>
<comment type="caution">
    <text evidence="5">The sequence shown here is derived from an EMBL/GenBank/DDBJ whole genome shotgun (WGS) entry which is preliminary data.</text>
</comment>
<dbReference type="SUPFAM" id="SSF57701">
    <property type="entry name" value="Zn2/Cys6 DNA-binding domain"/>
    <property type="match status" value="1"/>
</dbReference>
<dbReference type="PANTHER" id="PTHR46910">
    <property type="entry name" value="TRANSCRIPTION FACTOR PDR1"/>
    <property type="match status" value="1"/>
</dbReference>
<dbReference type="Pfam" id="PF04082">
    <property type="entry name" value="Fungal_trans"/>
    <property type="match status" value="1"/>
</dbReference>
<dbReference type="Gene3D" id="4.10.240.10">
    <property type="entry name" value="Zn(2)-C6 fungal-type DNA-binding domain"/>
    <property type="match status" value="1"/>
</dbReference>
<evidence type="ECO:0000256" key="2">
    <source>
        <dbReference type="ARBA" id="ARBA00023242"/>
    </source>
</evidence>
<evidence type="ECO:0000259" key="4">
    <source>
        <dbReference type="PROSITE" id="PS50048"/>
    </source>
</evidence>
<feature type="region of interest" description="Disordered" evidence="3">
    <location>
        <begin position="687"/>
        <end position="709"/>
    </location>
</feature>
<dbReference type="InterPro" id="IPR001138">
    <property type="entry name" value="Zn2Cys6_DnaBD"/>
</dbReference>
<keyword evidence="2" id="KW-0539">Nucleus</keyword>
<evidence type="ECO:0000256" key="3">
    <source>
        <dbReference type="SAM" id="MobiDB-lite"/>
    </source>
</evidence>
<name>A0ABR3A4Z3_9AGAR</name>
<dbReference type="PROSITE" id="PS50048">
    <property type="entry name" value="ZN2_CY6_FUNGAL_2"/>
    <property type="match status" value="1"/>
</dbReference>
<gene>
    <name evidence="5" type="primary">GIN1_19</name>
    <name evidence="5" type="ORF">AAF712_004024</name>
</gene>
<dbReference type="CDD" id="cd12148">
    <property type="entry name" value="fungal_TF_MHR"/>
    <property type="match status" value="1"/>
</dbReference>
<feature type="compositionally biased region" description="Basic and acidic residues" evidence="3">
    <location>
        <begin position="648"/>
        <end position="666"/>
    </location>
</feature>
<organism evidence="5 6">
    <name type="scientific">Marasmius tenuissimus</name>
    <dbReference type="NCBI Taxonomy" id="585030"/>
    <lineage>
        <taxon>Eukaryota</taxon>
        <taxon>Fungi</taxon>
        <taxon>Dikarya</taxon>
        <taxon>Basidiomycota</taxon>
        <taxon>Agaricomycotina</taxon>
        <taxon>Agaricomycetes</taxon>
        <taxon>Agaricomycetidae</taxon>
        <taxon>Agaricales</taxon>
        <taxon>Marasmiineae</taxon>
        <taxon>Marasmiaceae</taxon>
        <taxon>Marasmius</taxon>
    </lineage>
</organism>
<dbReference type="SMART" id="SM00066">
    <property type="entry name" value="GAL4"/>
    <property type="match status" value="1"/>
</dbReference>
<dbReference type="SMART" id="SM00906">
    <property type="entry name" value="Fungal_trans"/>
    <property type="match status" value="1"/>
</dbReference>
<dbReference type="EMBL" id="JBBXMP010000015">
    <property type="protein sequence ID" value="KAL0069030.1"/>
    <property type="molecule type" value="Genomic_DNA"/>
</dbReference>
<protein>
    <submittedName>
        <fullName evidence="5">Gypsy retrotransposon integrase-like protein 1</fullName>
    </submittedName>
</protein>
<evidence type="ECO:0000313" key="6">
    <source>
        <dbReference type="Proteomes" id="UP001437256"/>
    </source>
</evidence>
<feature type="region of interest" description="Disordered" evidence="3">
    <location>
        <begin position="648"/>
        <end position="674"/>
    </location>
</feature>
<feature type="compositionally biased region" description="Low complexity" evidence="3">
    <location>
        <begin position="122"/>
        <end position="133"/>
    </location>
</feature>
<proteinExistence type="predicted"/>
<sequence>MADDEPASKRRRMQNACDECRRRKIRCDSATAPGNICSNCLSLNIDCTHLLEKKKRGPKIGPSKKADNARSLVNAILSSSKPFVIPEDRESIREILVDLANHARSLDRQLALAQSTFDHDASSTSATTSPPASNDVPETETAEVEDSIDQLAAELRQVTLSHQKRHFGKSSNFMLVQSAMDARRDALGDRAFTFAIFKQCQRPDFWKPFPWQQSVEIKVTPFVFPEDDLLRDLIEIYFTRHNPFFPLLHRPTFERLIKEELHLSNRSFGATVLAICAVASRQSNDPRTLCEGTTSEHSLGWKYFRQIPLIRDSFTEPPSIYDIQLCSLAVFYLQTTSTPEAAWTMVGIGIRSAQEMGLHRRSASSDNTVEDELWKRAFWLLISIDLFMSAFLGRPRATTPDDFDCDLPSECDDEYWETPDPKQAFVQPAGKPSVLAFFVTFIKLLDIVGFGQRTLYSVRKSELWSGMGISGIDWKRKAVIELDSALNKFEDQIPDHLKWDPEMSDPVFFQQSALLYSTYHWVQIQVHRPFIPRPGQEPVLPFPSLAICSNAARKIIHIMETLQNRRDRGMIALEMVPNILTPLFAAALILLVSIWRPQRAKSTLETEKEMTDVYRCVKLISQYEERYQTAGRIVDILNAVITVGQLPRTKESLKRPRSPDGDEPRTTRAGSGPSHVQVVMEDLHDQWHGSHASPESTTHNTINTLNEPNKPASFPYQTAAPLSSPSYSNNLLSTMGPFGGDPLGFTSTAQAPISMGGGAGTDTHMSSFATANDFMLQQPDSIWYPPTATTSGNADFTQDDWNSFISSVDDIMNGAAEYRGF</sequence>
<dbReference type="Proteomes" id="UP001437256">
    <property type="component" value="Unassembled WGS sequence"/>
</dbReference>
<dbReference type="CDD" id="cd00067">
    <property type="entry name" value="GAL4"/>
    <property type="match status" value="1"/>
</dbReference>
<keyword evidence="1" id="KW-0479">Metal-binding</keyword>
<dbReference type="PANTHER" id="PTHR46910:SF38">
    <property type="entry name" value="ZN(2)-C6 FUNGAL-TYPE DOMAIN-CONTAINING PROTEIN"/>
    <property type="match status" value="1"/>
</dbReference>
<dbReference type="Pfam" id="PF00172">
    <property type="entry name" value="Zn_clus"/>
    <property type="match status" value="1"/>
</dbReference>
<feature type="compositionally biased region" description="Polar residues" evidence="3">
    <location>
        <begin position="693"/>
        <end position="707"/>
    </location>
</feature>
<reference evidence="5 6" key="1">
    <citation type="submission" date="2024-05" db="EMBL/GenBank/DDBJ databases">
        <title>A draft genome resource for the thread blight pathogen Marasmius tenuissimus strain MS-2.</title>
        <authorList>
            <person name="Yulfo-Soto G.E."/>
            <person name="Baruah I.K."/>
            <person name="Amoako-Attah I."/>
            <person name="Bukari Y."/>
            <person name="Meinhardt L.W."/>
            <person name="Bailey B.A."/>
            <person name="Cohen S.P."/>
        </authorList>
    </citation>
    <scope>NUCLEOTIDE SEQUENCE [LARGE SCALE GENOMIC DNA]</scope>
    <source>
        <strain evidence="5 6">MS-2</strain>
    </source>
</reference>
<dbReference type="PROSITE" id="PS00463">
    <property type="entry name" value="ZN2_CY6_FUNGAL_1"/>
    <property type="match status" value="1"/>
</dbReference>
<keyword evidence="6" id="KW-1185">Reference proteome</keyword>
<evidence type="ECO:0000313" key="5">
    <source>
        <dbReference type="EMBL" id="KAL0069030.1"/>
    </source>
</evidence>
<feature type="region of interest" description="Disordered" evidence="3">
    <location>
        <begin position="117"/>
        <end position="145"/>
    </location>
</feature>
<dbReference type="InterPro" id="IPR036864">
    <property type="entry name" value="Zn2-C6_fun-type_DNA-bd_sf"/>
</dbReference>
<accession>A0ABR3A4Z3</accession>
<dbReference type="InterPro" id="IPR050987">
    <property type="entry name" value="AtrR-like"/>
</dbReference>